<dbReference type="Pfam" id="PF10045">
    <property type="entry name" value="DUF2280"/>
    <property type="match status" value="1"/>
</dbReference>
<dbReference type="AlphaFoldDB" id="A0A443VFT6"/>
<dbReference type="Proteomes" id="UP000288843">
    <property type="component" value="Unassembled WGS sequence"/>
</dbReference>
<accession>A0A443VFT6</accession>
<sequence length="29" mass="3321">MAALKSDVKAFIIQMIACFEVVNKNWPPR</sequence>
<evidence type="ECO:0000313" key="1">
    <source>
        <dbReference type="EMBL" id="RWT16783.1"/>
    </source>
</evidence>
<reference evidence="1 2" key="1">
    <citation type="submission" date="2018-06" db="EMBL/GenBank/DDBJ databases">
        <title>Carbapenemase-producing Enterobacteriaceae present in wastewater treatment plant effluent and nearby surface waters in the US.</title>
        <authorList>
            <person name="Mathys D.A."/>
            <person name="Mollenkopf D.F."/>
            <person name="Feicht S.M."/>
            <person name="Adams R.J."/>
            <person name="Albers A.L."/>
            <person name="Stuever D.M."/>
            <person name="Daniels J.B."/>
            <person name="Wittum T.E."/>
        </authorList>
    </citation>
    <scope>NUCLEOTIDE SEQUENCE [LARGE SCALE GENOMIC DNA]</scope>
    <source>
        <strain evidence="1 2">GEO_47_Down_B</strain>
    </source>
</reference>
<dbReference type="EMBL" id="QKOX01000038">
    <property type="protein sequence ID" value="RWT16783.1"/>
    <property type="molecule type" value="Genomic_DNA"/>
</dbReference>
<proteinExistence type="predicted"/>
<dbReference type="InterPro" id="IPR018738">
    <property type="entry name" value="DUF2280"/>
</dbReference>
<name>A0A443VFT6_RAOPL</name>
<organism evidence="1 2">
    <name type="scientific">Raoultella planticola</name>
    <name type="common">Klebsiella planticola</name>
    <dbReference type="NCBI Taxonomy" id="575"/>
    <lineage>
        <taxon>Bacteria</taxon>
        <taxon>Pseudomonadati</taxon>
        <taxon>Pseudomonadota</taxon>
        <taxon>Gammaproteobacteria</taxon>
        <taxon>Enterobacterales</taxon>
        <taxon>Enterobacteriaceae</taxon>
        <taxon>Klebsiella/Raoultella group</taxon>
        <taxon>Raoultella</taxon>
    </lineage>
</organism>
<comment type="caution">
    <text evidence="1">The sequence shown here is derived from an EMBL/GenBank/DDBJ whole genome shotgun (WGS) entry which is preliminary data.</text>
</comment>
<dbReference type="RefSeq" id="WP_128320203.1">
    <property type="nucleotide sequence ID" value="NZ_QKOX01000038.1"/>
</dbReference>
<evidence type="ECO:0000313" key="2">
    <source>
        <dbReference type="Proteomes" id="UP000288843"/>
    </source>
</evidence>
<protein>
    <submittedName>
        <fullName evidence="1">Uncharacterized protein</fullName>
    </submittedName>
</protein>
<gene>
    <name evidence="1" type="ORF">DN603_25660</name>
</gene>